<dbReference type="Pfam" id="PF04851">
    <property type="entry name" value="ResIII"/>
    <property type="match status" value="1"/>
</dbReference>
<keyword evidence="4" id="KW-1185">Reference proteome</keyword>
<dbReference type="InterPro" id="IPR006935">
    <property type="entry name" value="Helicase/UvrB_N"/>
</dbReference>
<accession>A0A7X4LQ90</accession>
<dbReference type="Proteomes" id="UP000462621">
    <property type="component" value="Unassembled WGS sequence"/>
</dbReference>
<dbReference type="AlphaFoldDB" id="A0A7X4LQ90"/>
<dbReference type="SMART" id="SM00487">
    <property type="entry name" value="DEXDc"/>
    <property type="match status" value="1"/>
</dbReference>
<dbReference type="PROSITE" id="PS51194">
    <property type="entry name" value="HELICASE_CTER"/>
    <property type="match status" value="1"/>
</dbReference>
<evidence type="ECO:0000259" key="2">
    <source>
        <dbReference type="PROSITE" id="PS51194"/>
    </source>
</evidence>
<comment type="caution">
    <text evidence="3">The sequence shown here is derived from an EMBL/GenBank/DDBJ whole genome shotgun (WGS) entry which is preliminary data.</text>
</comment>
<sequence>MPTSLLTLDHDILTTGDNDPLLTQLLHAINHASEIEIAVSFIRQSGFELIKQALLDVLESKRHHHSLKLRILTSDYLGITEPVALRGLLALEGDDVQIKVFETDKQSFHMKSYLFVRTNEQGIVTEGSAFIGSNNISRPALTNAHEWTLRYDYKANSDSHTQQQFFNIRQKFNAIFEHPNAKTLSDEWIDAYIPRRQQPALKDITLAVTEEEITEYWPNLAQEEALTALNTTRLNGYERGLVVMGTGMGKTFLAAFDAQQMKAKRVLFIAHREEILSQALSTFAKVHPEKSSGYYHGKAKEAEKELLFASVQTIGKESHLSQFALDHFDYVVIDEFHHASASTYQNVLNYFEPKFLLGLTATPERTDQANILALCHNNLVFERNLVHGIDEKILVPFHYYGIWDDSVDYQAIPWRNGKFDPEALENQFATQKRAAHIFKHWQIHQQQRTLAFCMSKRHADYMADYFNTHFAQQNKRAIAVYSGSKVLRNEALTQLDNGDIDVIFSVDLFNEGTDLPSIDTVMMLRPTESNIVFLQQLGRGLRRHQDKTHLVVIDFIGNHNSFFSKQSWLGIDIKGANGGKPIDRPAPELGEGTYINIDPQAVDFWQRLARQLRTSAKEDFADLTAYLGHRPNASEFYIANKEDRFAKVNKQHGSWCELVAEMSDDELLQEVVTEHRDFLFYAVQTTSLTKSFKAILLEAFLILDGFRTPPKIDALCQRSRKVIDGYPSIKAKDFTGKEAQVAIADTTGVKWQKYWEKNPVHFSMQADKKTNIAWFTQVGERYQANFTVKEQHVELLSRLVKELVDYRLVGYLGE</sequence>
<feature type="domain" description="Helicase ATP-binding" evidence="1">
    <location>
        <begin position="231"/>
        <end position="381"/>
    </location>
</feature>
<dbReference type="CDD" id="cd18032">
    <property type="entry name" value="DEXHc_RE_I_III_res"/>
    <property type="match status" value="1"/>
</dbReference>
<evidence type="ECO:0000313" key="3">
    <source>
        <dbReference type="EMBL" id="MZI95626.1"/>
    </source>
</evidence>
<evidence type="ECO:0000313" key="4">
    <source>
        <dbReference type="Proteomes" id="UP000462621"/>
    </source>
</evidence>
<name>A0A7X4LQ90_9VIBR</name>
<proteinExistence type="predicted"/>
<keyword evidence="3" id="KW-0067">ATP-binding</keyword>
<gene>
    <name evidence="3" type="ORF">F9817_20810</name>
</gene>
<keyword evidence="3" id="KW-0378">Hydrolase</keyword>
<dbReference type="PROSITE" id="PS51192">
    <property type="entry name" value="HELICASE_ATP_BIND_1"/>
    <property type="match status" value="1"/>
</dbReference>
<organism evidence="3 4">
    <name type="scientific">Vibrio eleionomae</name>
    <dbReference type="NCBI Taxonomy" id="2653505"/>
    <lineage>
        <taxon>Bacteria</taxon>
        <taxon>Pseudomonadati</taxon>
        <taxon>Pseudomonadota</taxon>
        <taxon>Gammaproteobacteria</taxon>
        <taxon>Vibrionales</taxon>
        <taxon>Vibrionaceae</taxon>
        <taxon>Vibrio</taxon>
    </lineage>
</organism>
<dbReference type="EMBL" id="WEKT01000063">
    <property type="protein sequence ID" value="MZI95626.1"/>
    <property type="molecule type" value="Genomic_DNA"/>
</dbReference>
<dbReference type="SMART" id="SM00490">
    <property type="entry name" value="HELICc"/>
    <property type="match status" value="1"/>
</dbReference>
<dbReference type="SUPFAM" id="SSF52540">
    <property type="entry name" value="P-loop containing nucleoside triphosphate hydrolases"/>
    <property type="match status" value="1"/>
</dbReference>
<dbReference type="InterPro" id="IPR027417">
    <property type="entry name" value="P-loop_NTPase"/>
</dbReference>
<dbReference type="CDD" id="cd18799">
    <property type="entry name" value="SF2_C_EcoAI-like"/>
    <property type="match status" value="1"/>
</dbReference>
<protein>
    <submittedName>
        <fullName evidence="3">DEAD/DEAH box helicase</fullName>
    </submittedName>
</protein>
<dbReference type="GO" id="GO:0016887">
    <property type="term" value="F:ATP hydrolysis activity"/>
    <property type="evidence" value="ECO:0007669"/>
    <property type="project" value="TreeGrafter"/>
</dbReference>
<dbReference type="PANTHER" id="PTHR47962:SF4">
    <property type="entry name" value="HELICASE"/>
    <property type="match status" value="1"/>
</dbReference>
<keyword evidence="3" id="KW-0547">Nucleotide-binding</keyword>
<dbReference type="PANTHER" id="PTHR47962">
    <property type="entry name" value="ATP-DEPENDENT HELICASE LHR-RELATED-RELATED"/>
    <property type="match status" value="1"/>
</dbReference>
<dbReference type="Gene3D" id="3.30.870.10">
    <property type="entry name" value="Endonuclease Chain A"/>
    <property type="match status" value="1"/>
</dbReference>
<dbReference type="GO" id="GO:0004386">
    <property type="term" value="F:helicase activity"/>
    <property type="evidence" value="ECO:0007669"/>
    <property type="project" value="UniProtKB-KW"/>
</dbReference>
<dbReference type="RefSeq" id="WP_161158118.1">
    <property type="nucleotide sequence ID" value="NZ_WEKT01000063.1"/>
</dbReference>
<evidence type="ECO:0000259" key="1">
    <source>
        <dbReference type="PROSITE" id="PS51192"/>
    </source>
</evidence>
<dbReference type="Pfam" id="PF00271">
    <property type="entry name" value="Helicase_C"/>
    <property type="match status" value="1"/>
</dbReference>
<reference evidence="3 4" key="1">
    <citation type="submission" date="2019-10" db="EMBL/GenBank/DDBJ databases">
        <title>Vibrio sp. nov. isolated from a shrimp pond.</title>
        <authorList>
            <person name="Gomez-Gil B."/>
            <person name="Enciso-Ibarra J."/>
            <person name="Enciso-Ibarra K."/>
            <person name="Bolan-Mejia C."/>
        </authorList>
    </citation>
    <scope>NUCLEOTIDE SEQUENCE [LARGE SCALE GENOMIC DNA]</scope>
    <source>
        <strain evidence="3 4">CAIM 722</strain>
    </source>
</reference>
<dbReference type="InterPro" id="IPR014001">
    <property type="entry name" value="Helicase_ATP-bd"/>
</dbReference>
<keyword evidence="3" id="KW-0347">Helicase</keyword>
<dbReference type="GO" id="GO:0005524">
    <property type="term" value="F:ATP binding"/>
    <property type="evidence" value="ECO:0007669"/>
    <property type="project" value="InterPro"/>
</dbReference>
<dbReference type="InterPro" id="IPR052511">
    <property type="entry name" value="ATP-dep_Helicase"/>
</dbReference>
<feature type="domain" description="Helicase C-terminal" evidence="2">
    <location>
        <begin position="423"/>
        <end position="590"/>
    </location>
</feature>
<dbReference type="InterPro" id="IPR001650">
    <property type="entry name" value="Helicase_C-like"/>
</dbReference>
<dbReference type="Gene3D" id="3.40.50.300">
    <property type="entry name" value="P-loop containing nucleotide triphosphate hydrolases"/>
    <property type="match status" value="2"/>
</dbReference>
<dbReference type="GO" id="GO:0003677">
    <property type="term" value="F:DNA binding"/>
    <property type="evidence" value="ECO:0007669"/>
    <property type="project" value="InterPro"/>
</dbReference>